<dbReference type="PRINTS" id="PR00385">
    <property type="entry name" value="P450"/>
</dbReference>
<comment type="cofactor">
    <cofactor evidence="1 5">
        <name>heme</name>
        <dbReference type="ChEBI" id="CHEBI:30413"/>
    </cofactor>
</comment>
<dbReference type="InterPro" id="IPR036396">
    <property type="entry name" value="Cyt_P450_sf"/>
</dbReference>
<keyword evidence="7" id="KW-1133">Transmembrane helix</keyword>
<dbReference type="SUPFAM" id="SSF48264">
    <property type="entry name" value="Cytochrome P450"/>
    <property type="match status" value="1"/>
</dbReference>
<evidence type="ECO:0000256" key="4">
    <source>
        <dbReference type="ARBA" id="ARBA00023004"/>
    </source>
</evidence>
<keyword evidence="9" id="KW-1185">Reference proteome</keyword>
<keyword evidence="7" id="KW-0472">Membrane</keyword>
<keyword evidence="3 5" id="KW-0479">Metal-binding</keyword>
<keyword evidence="4 5" id="KW-0408">Iron</keyword>
<keyword evidence="6" id="KW-0503">Monooxygenase</keyword>
<dbReference type="Pfam" id="PF00067">
    <property type="entry name" value="p450"/>
    <property type="match status" value="1"/>
</dbReference>
<accession>A0AAN6N0W1</accession>
<dbReference type="GO" id="GO:0005506">
    <property type="term" value="F:iron ion binding"/>
    <property type="evidence" value="ECO:0007669"/>
    <property type="project" value="InterPro"/>
</dbReference>
<feature type="transmembrane region" description="Helical" evidence="7">
    <location>
        <begin position="12"/>
        <end position="32"/>
    </location>
</feature>
<evidence type="ECO:0000256" key="7">
    <source>
        <dbReference type="SAM" id="Phobius"/>
    </source>
</evidence>
<evidence type="ECO:0000313" key="9">
    <source>
        <dbReference type="Proteomes" id="UP001303473"/>
    </source>
</evidence>
<keyword evidence="7" id="KW-0812">Transmembrane</keyword>
<dbReference type="CDD" id="cd11061">
    <property type="entry name" value="CYP67-like"/>
    <property type="match status" value="1"/>
</dbReference>
<protein>
    <submittedName>
        <fullName evidence="8">Cytochrome P450</fullName>
    </submittedName>
</protein>
<keyword evidence="2 5" id="KW-0349">Heme</keyword>
<evidence type="ECO:0000256" key="6">
    <source>
        <dbReference type="RuleBase" id="RU000461"/>
    </source>
</evidence>
<dbReference type="PROSITE" id="PS00086">
    <property type="entry name" value="CYTOCHROME_P450"/>
    <property type="match status" value="1"/>
</dbReference>
<dbReference type="InterPro" id="IPR017972">
    <property type="entry name" value="Cyt_P450_CS"/>
</dbReference>
<comment type="caution">
    <text evidence="8">The sequence shown here is derived from an EMBL/GenBank/DDBJ whole genome shotgun (WGS) entry which is preliminary data.</text>
</comment>
<dbReference type="InterPro" id="IPR002401">
    <property type="entry name" value="Cyt_P450_E_grp-I"/>
</dbReference>
<dbReference type="PRINTS" id="PR00463">
    <property type="entry name" value="EP450I"/>
</dbReference>
<dbReference type="GO" id="GO:0016705">
    <property type="term" value="F:oxidoreductase activity, acting on paired donors, with incorporation or reduction of molecular oxygen"/>
    <property type="evidence" value="ECO:0007669"/>
    <property type="project" value="InterPro"/>
</dbReference>
<dbReference type="Proteomes" id="UP001303473">
    <property type="component" value="Unassembled WGS sequence"/>
</dbReference>
<dbReference type="AlphaFoldDB" id="A0AAN6N0W1"/>
<dbReference type="GO" id="GO:0020037">
    <property type="term" value="F:heme binding"/>
    <property type="evidence" value="ECO:0007669"/>
    <property type="project" value="InterPro"/>
</dbReference>
<dbReference type="GO" id="GO:0004497">
    <property type="term" value="F:monooxygenase activity"/>
    <property type="evidence" value="ECO:0007669"/>
    <property type="project" value="UniProtKB-KW"/>
</dbReference>
<proteinExistence type="inferred from homology"/>
<evidence type="ECO:0000313" key="8">
    <source>
        <dbReference type="EMBL" id="KAK3937135.1"/>
    </source>
</evidence>
<gene>
    <name evidence="8" type="ORF">QBC46DRAFT_320157</name>
</gene>
<dbReference type="Gene3D" id="1.10.630.10">
    <property type="entry name" value="Cytochrome P450"/>
    <property type="match status" value="1"/>
</dbReference>
<dbReference type="InterPro" id="IPR001128">
    <property type="entry name" value="Cyt_P450"/>
</dbReference>
<sequence>MGIIEAVLSTAAYGAVIFISYCLLVPCYRIWFHPLKDYPGPLLARISDSYGGFYALGRRLHLATFRDHKKYGPVMRHGPNKLIFSSPKAAQDIYNNERVNKSRVYLLTLQASGVPSIFNVLDRRMHQVKRKLIGQAVSERAMRMFEPTMTEQIDIFLGELLALSSKGSSPSPVNMTDRCKRLGIDIIGLLAFGYELKTQTEETHRFIIKGITGSNYRSNCFLQWPLPKKMGIDQAMHFLTYGLRQRYFRMLQGMISARLSQDKHAKVDLLSFVADSIDTGGVESIGSSELWSEAVFFFPAGGDTTSTALSALFFYLSRNPEAYRKLADEVRGAFTSGAEIRGGPQLAGCRYLRACVDEALRMSPPVSGTLWRELCSSESEEPFIVDGYVVPPGTQVGVNIYTLHHNEEYFPEPFVFSPERWLTEDEDALKAMNAAFAPFSIGARSCAGKPMAYLESSLVVAKTLWYFDFDTALGRVGEVGEGVPGKTDGRGRKGEFQLYDIFAATHDGPNLVFHPRGDFWKELGVKS</sequence>
<evidence type="ECO:0000256" key="3">
    <source>
        <dbReference type="ARBA" id="ARBA00022723"/>
    </source>
</evidence>
<keyword evidence="6" id="KW-0560">Oxidoreductase</keyword>
<feature type="binding site" description="axial binding residue" evidence="5">
    <location>
        <position position="446"/>
    </location>
    <ligand>
        <name>heme</name>
        <dbReference type="ChEBI" id="CHEBI:30413"/>
    </ligand>
    <ligandPart>
        <name>Fe</name>
        <dbReference type="ChEBI" id="CHEBI:18248"/>
    </ligandPart>
</feature>
<comment type="similarity">
    <text evidence="6">Belongs to the cytochrome P450 family.</text>
</comment>
<evidence type="ECO:0000256" key="1">
    <source>
        <dbReference type="ARBA" id="ARBA00001971"/>
    </source>
</evidence>
<evidence type="ECO:0000256" key="2">
    <source>
        <dbReference type="ARBA" id="ARBA00022617"/>
    </source>
</evidence>
<dbReference type="InterPro" id="IPR050121">
    <property type="entry name" value="Cytochrome_P450_monoxygenase"/>
</dbReference>
<reference evidence="9" key="1">
    <citation type="journal article" date="2023" name="Mol. Phylogenet. Evol.">
        <title>Genome-scale phylogeny and comparative genomics of the fungal order Sordariales.</title>
        <authorList>
            <person name="Hensen N."/>
            <person name="Bonometti L."/>
            <person name="Westerberg I."/>
            <person name="Brannstrom I.O."/>
            <person name="Guillou S."/>
            <person name="Cros-Aarteil S."/>
            <person name="Calhoun S."/>
            <person name="Haridas S."/>
            <person name="Kuo A."/>
            <person name="Mondo S."/>
            <person name="Pangilinan J."/>
            <person name="Riley R."/>
            <person name="LaButti K."/>
            <person name="Andreopoulos B."/>
            <person name="Lipzen A."/>
            <person name="Chen C."/>
            <person name="Yan M."/>
            <person name="Daum C."/>
            <person name="Ng V."/>
            <person name="Clum A."/>
            <person name="Steindorff A."/>
            <person name="Ohm R.A."/>
            <person name="Martin F."/>
            <person name="Silar P."/>
            <person name="Natvig D.O."/>
            <person name="Lalanne C."/>
            <person name="Gautier V."/>
            <person name="Ament-Velasquez S.L."/>
            <person name="Kruys A."/>
            <person name="Hutchinson M.I."/>
            <person name="Powell A.J."/>
            <person name="Barry K."/>
            <person name="Miller A.N."/>
            <person name="Grigoriev I.V."/>
            <person name="Debuchy R."/>
            <person name="Gladieux P."/>
            <person name="Hiltunen Thoren M."/>
            <person name="Johannesson H."/>
        </authorList>
    </citation>
    <scope>NUCLEOTIDE SEQUENCE [LARGE SCALE GENOMIC DNA]</scope>
    <source>
        <strain evidence="9">CBS 340.73</strain>
    </source>
</reference>
<evidence type="ECO:0000256" key="5">
    <source>
        <dbReference type="PIRSR" id="PIRSR602401-1"/>
    </source>
</evidence>
<dbReference type="PANTHER" id="PTHR24305">
    <property type="entry name" value="CYTOCHROME P450"/>
    <property type="match status" value="1"/>
</dbReference>
<organism evidence="8 9">
    <name type="scientific">Diplogelasinospora grovesii</name>
    <dbReference type="NCBI Taxonomy" id="303347"/>
    <lineage>
        <taxon>Eukaryota</taxon>
        <taxon>Fungi</taxon>
        <taxon>Dikarya</taxon>
        <taxon>Ascomycota</taxon>
        <taxon>Pezizomycotina</taxon>
        <taxon>Sordariomycetes</taxon>
        <taxon>Sordariomycetidae</taxon>
        <taxon>Sordariales</taxon>
        <taxon>Diplogelasinosporaceae</taxon>
        <taxon>Diplogelasinospora</taxon>
    </lineage>
</organism>
<dbReference type="PANTHER" id="PTHR24305:SF226">
    <property type="entry name" value="CYTOCHROME P450 MONOOXYGENASE"/>
    <property type="match status" value="1"/>
</dbReference>
<name>A0AAN6N0W1_9PEZI</name>
<dbReference type="EMBL" id="MU853862">
    <property type="protein sequence ID" value="KAK3937135.1"/>
    <property type="molecule type" value="Genomic_DNA"/>
</dbReference>